<dbReference type="EMBL" id="NDYC01000023">
    <property type="protein sequence ID" value="OXZ27242.1"/>
    <property type="molecule type" value="Genomic_DNA"/>
</dbReference>
<evidence type="ECO:0000313" key="3">
    <source>
        <dbReference type="Proteomes" id="UP000215413"/>
    </source>
</evidence>
<organism evidence="2 3">
    <name type="scientific">Finegoldia magna</name>
    <name type="common">Peptostreptococcus magnus</name>
    <dbReference type="NCBI Taxonomy" id="1260"/>
    <lineage>
        <taxon>Bacteria</taxon>
        <taxon>Bacillati</taxon>
        <taxon>Bacillota</taxon>
        <taxon>Tissierellia</taxon>
        <taxon>Tissierellales</taxon>
        <taxon>Peptoniphilaceae</taxon>
        <taxon>Finegoldia</taxon>
    </lineage>
</organism>
<accession>A0A233V4C2</accession>
<reference evidence="3" key="1">
    <citation type="submission" date="2017-04" db="EMBL/GenBank/DDBJ databases">
        <title>Finegoldia magna isolated from orthopedic joint implant-associated infections.</title>
        <authorList>
            <person name="Bjorklund S."/>
            <person name="Bruggemann H."/>
            <person name="Jensen A."/>
            <person name="Hellmark B."/>
            <person name="Soderquist B."/>
        </authorList>
    </citation>
    <scope>NUCLEOTIDE SEQUENCE [LARGE SCALE GENOMIC DNA]</scope>
    <source>
        <strain evidence="3">CCUG 54800</strain>
    </source>
</reference>
<proteinExistence type="predicted"/>
<name>A0A233V4C2_FINMA</name>
<sequence>MDILECKLKNCYGIDEFNHEFDFTNTNVITVYAKNGLMKTSFAKTFKKIQDGKADEIRDEIFDIKAEVNVSVEGQDIRKEQVFVIKSFENYYESNSIADLLVDEKTKKSITTLLKQKNNFLKKLVQYSGLKIEKTQQGRKIYELEPTIVSDMNLSEKSFLLSLKELGEVENKTYLPNVKYSTIFDNSVIKKIKDSSFQNKIKEFCEAAETIYSSYTFFEKGKFTFPKLKNVAKNLDSDNFFVRDNKLNLNNSIVIGNNDELQEKLYEIEGKIKDIPEFQQIEKLLSDTKGILLRDTIENNPELIEFLKIENLDNLKKELWTSYIKKEKKSFDDLLEIYKELEENVKNLNIDNTLWNRSLEIFEDRFTVPYKMKISNLKGAIIGENLPRVEFIFEKGENQASLDRSNLEKLDVLSQGEKRSLYLLNIIFDIEKIRKESNEILFIVDDIADSFDYKNKYAIVEYLYEMATIDNFRMIILSHNFDFYRTISSRLNVPRKSRFIVENKQDLNLIEEKYQKQPFITWKSKPDKYSLFALIPFVRNLIEYSYDKYVNDSNYYDSDYELLTNLLHNKDNSGTITFKTLGKVYKEYLGKFDIPSEFKEDDLVIEKLYETTENLSNNLNLLEHKVLLSMACRLKAEEIMLDKINNYNGMLNWKVKNNLKTGDKAEFLNHVDKTNNMTRVLFDAYKQIANEEQINIVNEVNIMTPENIHINSFMYEPIMDMDINELLNLYKKLKKLI</sequence>
<comment type="caution">
    <text evidence="2">The sequence shown here is derived from an EMBL/GenBank/DDBJ whole genome shotgun (WGS) entry which is preliminary data.</text>
</comment>
<evidence type="ECO:0000256" key="1">
    <source>
        <dbReference type="SAM" id="Coils"/>
    </source>
</evidence>
<dbReference type="SUPFAM" id="SSF52540">
    <property type="entry name" value="P-loop containing nucleoside triphosphate hydrolases"/>
    <property type="match status" value="1"/>
</dbReference>
<gene>
    <name evidence="2" type="ORF">B9N49_05360</name>
</gene>
<dbReference type="Proteomes" id="UP000215413">
    <property type="component" value="Unassembled WGS sequence"/>
</dbReference>
<dbReference type="AlphaFoldDB" id="A0A233V4C2"/>
<dbReference type="InterPro" id="IPR027417">
    <property type="entry name" value="P-loop_NTPase"/>
</dbReference>
<feature type="coiled-coil region" evidence="1">
    <location>
        <begin position="324"/>
        <end position="358"/>
    </location>
</feature>
<protein>
    <submittedName>
        <fullName evidence="2">Uncharacterized protein</fullName>
    </submittedName>
</protein>
<keyword evidence="1" id="KW-0175">Coiled coil</keyword>
<evidence type="ECO:0000313" key="2">
    <source>
        <dbReference type="EMBL" id="OXZ27242.1"/>
    </source>
</evidence>
<dbReference type="RefSeq" id="WP_094205855.1">
    <property type="nucleotide sequence ID" value="NZ_NDYC01000023.1"/>
</dbReference>